<feature type="signal peptide" evidence="1">
    <location>
        <begin position="1"/>
        <end position="17"/>
    </location>
</feature>
<name>A0A7I8WCM1_9ANNE</name>
<sequence length="448" mass="51803">MLFPAFIFSIFAYCLNAQEVPADAYYEVYTDEHLFSIRNSLSSGATRLFVHMHSSLCEEQSTTPPSTSNVIFLSYDFVTTPIYVWYKSKNLTSLWNISRCDTLVHVKSDTDFEIWNGVSSSREWIRQQLGQDIELKNDLDEAVRVDIEHDGHKEEIFLRRSEQENINVPFGCKILAFNNRNEFIFGSVFNNQERRVIIRKSGTEPSAHDWKKKVEKIEEESLENIRSVLIRHVERTLLTIKQPVMMRSLLKKLWKIKRTPKALLSRLRKAETERLETINSVVFSLPITKGKLTDNEHEITKKMAKKVVETWSGRELAICRMSHVISVGKDTKMWRQIRTPDKEAIAAIIPLESDPGVKWPLVLEAPDGVLETIDDLSVGEMLVFEGSKVIKSRPTPYAGSLYRFVELHCVPYAWEWKYNEKNMVLRHMDHKIPLIPIGHTGATVHDEL</sequence>
<dbReference type="Proteomes" id="UP000549394">
    <property type="component" value="Unassembled WGS sequence"/>
</dbReference>
<dbReference type="AlphaFoldDB" id="A0A7I8WCM1"/>
<reference evidence="2 3" key="1">
    <citation type="submission" date="2020-08" db="EMBL/GenBank/DDBJ databases">
        <authorList>
            <person name="Hejnol A."/>
        </authorList>
    </citation>
    <scope>NUCLEOTIDE SEQUENCE [LARGE SCALE GENOMIC DNA]</scope>
</reference>
<evidence type="ECO:0000313" key="2">
    <source>
        <dbReference type="EMBL" id="CAD5125812.1"/>
    </source>
</evidence>
<evidence type="ECO:0000313" key="3">
    <source>
        <dbReference type="Proteomes" id="UP000549394"/>
    </source>
</evidence>
<keyword evidence="3" id="KW-1185">Reference proteome</keyword>
<dbReference type="EMBL" id="CAJFCJ010000029">
    <property type="protein sequence ID" value="CAD5125812.1"/>
    <property type="molecule type" value="Genomic_DNA"/>
</dbReference>
<comment type="caution">
    <text evidence="2">The sequence shown here is derived from an EMBL/GenBank/DDBJ whole genome shotgun (WGS) entry which is preliminary data.</text>
</comment>
<proteinExistence type="predicted"/>
<keyword evidence="1" id="KW-0732">Signal</keyword>
<feature type="chain" id="PRO_5029605746" evidence="1">
    <location>
        <begin position="18"/>
        <end position="448"/>
    </location>
</feature>
<protein>
    <submittedName>
        <fullName evidence="2">Uncharacterized protein</fullName>
    </submittedName>
</protein>
<organism evidence="2 3">
    <name type="scientific">Dimorphilus gyrociliatus</name>
    <dbReference type="NCBI Taxonomy" id="2664684"/>
    <lineage>
        <taxon>Eukaryota</taxon>
        <taxon>Metazoa</taxon>
        <taxon>Spiralia</taxon>
        <taxon>Lophotrochozoa</taxon>
        <taxon>Annelida</taxon>
        <taxon>Polychaeta</taxon>
        <taxon>Polychaeta incertae sedis</taxon>
        <taxon>Dinophilidae</taxon>
        <taxon>Dimorphilus</taxon>
    </lineage>
</organism>
<evidence type="ECO:0000256" key="1">
    <source>
        <dbReference type="SAM" id="SignalP"/>
    </source>
</evidence>
<accession>A0A7I8WCM1</accession>
<gene>
    <name evidence="2" type="ORF">DGYR_LOCUS13131</name>
</gene>